<evidence type="ECO:0000256" key="9">
    <source>
        <dbReference type="SAM" id="MobiDB-lite"/>
    </source>
</evidence>
<name>A0ABQ1GDB4_9GAMM</name>
<dbReference type="Gene3D" id="3.40.50.2300">
    <property type="match status" value="1"/>
</dbReference>
<feature type="domain" description="Histidine kinase" evidence="10">
    <location>
        <begin position="228"/>
        <end position="498"/>
    </location>
</feature>
<dbReference type="SUPFAM" id="SSF55874">
    <property type="entry name" value="ATPase domain of HSP90 chaperone/DNA topoisomerase II/histidine kinase"/>
    <property type="match status" value="1"/>
</dbReference>
<proteinExistence type="predicted"/>
<keyword evidence="15" id="KW-1185">Reference proteome</keyword>
<organism evidence="14 15">
    <name type="scientific">Dyella nitratireducens</name>
    <dbReference type="NCBI Taxonomy" id="1849580"/>
    <lineage>
        <taxon>Bacteria</taxon>
        <taxon>Pseudomonadati</taxon>
        <taxon>Pseudomonadota</taxon>
        <taxon>Gammaproteobacteria</taxon>
        <taxon>Lysobacterales</taxon>
        <taxon>Rhodanobacteraceae</taxon>
        <taxon>Dyella</taxon>
    </lineage>
</organism>
<feature type="domain" description="CheW-like" evidence="12">
    <location>
        <begin position="500"/>
        <end position="637"/>
    </location>
</feature>
<evidence type="ECO:0000313" key="15">
    <source>
        <dbReference type="Proteomes" id="UP000620046"/>
    </source>
</evidence>
<dbReference type="Gene3D" id="1.20.120.160">
    <property type="entry name" value="HPT domain"/>
    <property type="match status" value="1"/>
</dbReference>
<dbReference type="Gene3D" id="2.30.30.40">
    <property type="entry name" value="SH3 Domains"/>
    <property type="match status" value="1"/>
</dbReference>
<feature type="region of interest" description="Disordered" evidence="9">
    <location>
        <begin position="140"/>
        <end position="159"/>
    </location>
</feature>
<comment type="catalytic activity">
    <reaction evidence="1">
        <text>ATP + protein L-histidine = ADP + protein N-phospho-L-histidine.</text>
        <dbReference type="EC" id="2.7.13.3"/>
    </reaction>
</comment>
<dbReference type="InterPro" id="IPR036890">
    <property type="entry name" value="HATPase_C_sf"/>
</dbReference>
<dbReference type="InterPro" id="IPR003594">
    <property type="entry name" value="HATPase_dom"/>
</dbReference>
<dbReference type="InterPro" id="IPR051315">
    <property type="entry name" value="Bact_Chemotaxis_CheA"/>
</dbReference>
<evidence type="ECO:0000256" key="4">
    <source>
        <dbReference type="ARBA" id="ARBA00022679"/>
    </source>
</evidence>
<evidence type="ECO:0000259" key="11">
    <source>
        <dbReference type="PROSITE" id="PS50110"/>
    </source>
</evidence>
<sequence length="778" mass="83597">MTAMSGHPPDKKSDGLLERLRVTFQAEADEHLKSMSSGLLTLEHAPSGESKSLIEAIFRSAHSLKGAAQAVNLEPIGVVCQSLESVLAALKAGRIELAPPLVNLLHESFDTIGHLLSMDAVSLGRPQPLAVTTARRLDDALKEPPANVEQPDEPATEMPADMPYVAPSVAPETVRVSIAKLDTVMRHVEELLAPRLAASQRLLELREAVAMLATWKKQRARLQPALRVIEHSLLAPTPGAAGERDGRGALNGAANRKQELLKLLEYLDGEQVQMKVLEDHLAHLSRSAEHDQRVLTGMSDNLLRDCKDMQLLPFSSLLEGFPRLVRGLAREQGKTVELLMQGGDIDIDRRILDAMKDPLIHLLRNSIDHGISTPTVRSAKGKPPQGRITVAISQKDSGKVEVVVADDGVGIDVAAVRAAAGKLGVISLQDGGGADEQDALALVFKSGLSTSPIITDVSGRGLGLAIVREKVEKLGGSIAIESHRDAGTAFRIVLPLMLANFHGLIVREGGQLFVIPTIHVERVVRLPHSDIRTVENRETISVNGQAVSLVALGEVLEMLPSRAGQAQRDSILAVVVDMAHVKMAFRVDEILGGHEVLVKPLGRQLVRVRNIAGASVLGTGQVVPVLNISDLLKSAMKQVFKPRAASTGLAHDKGDIAEKCSILVVEDSITSRSLLKGILETAGYQVSTAVDGVDGFTTLKTGKFDLVISDVEMPRMDGFDLTAKLRADKQLADLPVVLVTALGSREHRERGIDVGANAYIVKSNFDQSNLLDAVRRLV</sequence>
<dbReference type="SUPFAM" id="SSF50341">
    <property type="entry name" value="CheW-like"/>
    <property type="match status" value="1"/>
</dbReference>
<dbReference type="InterPro" id="IPR011006">
    <property type="entry name" value="CheY-like_superfamily"/>
</dbReference>
<evidence type="ECO:0000313" key="14">
    <source>
        <dbReference type="EMBL" id="GGA41616.1"/>
    </source>
</evidence>
<dbReference type="Pfam" id="PF02518">
    <property type="entry name" value="HATPase_c"/>
    <property type="match status" value="1"/>
</dbReference>
<dbReference type="PROSITE" id="PS50851">
    <property type="entry name" value="CHEW"/>
    <property type="match status" value="1"/>
</dbReference>
<dbReference type="InterPro" id="IPR036061">
    <property type="entry name" value="CheW-like_dom_sf"/>
</dbReference>
<dbReference type="SMART" id="SM00448">
    <property type="entry name" value="REC"/>
    <property type="match status" value="1"/>
</dbReference>
<keyword evidence="3 8" id="KW-0597">Phosphoprotein</keyword>
<dbReference type="PROSITE" id="PS50894">
    <property type="entry name" value="HPT"/>
    <property type="match status" value="1"/>
</dbReference>
<dbReference type="InterPro" id="IPR008207">
    <property type="entry name" value="Sig_transdc_His_kin_Hpt_dom"/>
</dbReference>
<evidence type="ECO:0000256" key="5">
    <source>
        <dbReference type="ARBA" id="ARBA00022777"/>
    </source>
</evidence>
<dbReference type="InterPro" id="IPR001789">
    <property type="entry name" value="Sig_transdc_resp-reg_receiver"/>
</dbReference>
<dbReference type="EC" id="2.7.13.3" evidence="2"/>
<dbReference type="InterPro" id="IPR004105">
    <property type="entry name" value="CheA-like_dim"/>
</dbReference>
<dbReference type="CDD" id="cd00088">
    <property type="entry name" value="HPT"/>
    <property type="match status" value="1"/>
</dbReference>
<gene>
    <name evidence="14" type="ORF">GCM10010981_33290</name>
</gene>
<comment type="caution">
    <text evidence="14">The sequence shown here is derived from an EMBL/GenBank/DDBJ whole genome shotgun (WGS) entry which is preliminary data.</text>
</comment>
<evidence type="ECO:0000256" key="7">
    <source>
        <dbReference type="PROSITE-ProRule" id="PRU00110"/>
    </source>
</evidence>
<dbReference type="SUPFAM" id="SSF47226">
    <property type="entry name" value="Histidine-containing phosphotransfer domain, HPT domain"/>
    <property type="match status" value="1"/>
</dbReference>
<keyword evidence="6" id="KW-0902">Two-component regulatory system</keyword>
<feature type="domain" description="HPt" evidence="13">
    <location>
        <begin position="13"/>
        <end position="119"/>
    </location>
</feature>
<reference evidence="15" key="1">
    <citation type="journal article" date="2019" name="Int. J. Syst. Evol. Microbiol.">
        <title>The Global Catalogue of Microorganisms (GCM) 10K type strain sequencing project: providing services to taxonomists for standard genome sequencing and annotation.</title>
        <authorList>
            <consortium name="The Broad Institute Genomics Platform"/>
            <consortium name="The Broad Institute Genome Sequencing Center for Infectious Disease"/>
            <person name="Wu L."/>
            <person name="Ma J."/>
        </authorList>
    </citation>
    <scope>NUCLEOTIDE SEQUENCE [LARGE SCALE GENOMIC DNA]</scope>
    <source>
        <strain evidence="15">CGMCC 1.15439</strain>
    </source>
</reference>
<evidence type="ECO:0000256" key="3">
    <source>
        <dbReference type="ARBA" id="ARBA00022553"/>
    </source>
</evidence>
<dbReference type="Proteomes" id="UP000620046">
    <property type="component" value="Unassembled WGS sequence"/>
</dbReference>
<dbReference type="InterPro" id="IPR036641">
    <property type="entry name" value="HPT_dom_sf"/>
</dbReference>
<dbReference type="InterPro" id="IPR005467">
    <property type="entry name" value="His_kinase_dom"/>
</dbReference>
<dbReference type="SMART" id="SM00260">
    <property type="entry name" value="CheW"/>
    <property type="match status" value="1"/>
</dbReference>
<feature type="modified residue" description="Phosphohistidine" evidence="7">
    <location>
        <position position="62"/>
    </location>
</feature>
<evidence type="ECO:0000256" key="6">
    <source>
        <dbReference type="ARBA" id="ARBA00023012"/>
    </source>
</evidence>
<dbReference type="PRINTS" id="PR00344">
    <property type="entry name" value="BCTRLSENSOR"/>
</dbReference>
<accession>A0ABQ1GDB4</accession>
<evidence type="ECO:0000256" key="2">
    <source>
        <dbReference type="ARBA" id="ARBA00012438"/>
    </source>
</evidence>
<evidence type="ECO:0000259" key="13">
    <source>
        <dbReference type="PROSITE" id="PS50894"/>
    </source>
</evidence>
<dbReference type="SMART" id="SM01231">
    <property type="entry name" value="H-kinase_dim"/>
    <property type="match status" value="1"/>
</dbReference>
<dbReference type="PANTHER" id="PTHR43395">
    <property type="entry name" value="SENSOR HISTIDINE KINASE CHEA"/>
    <property type="match status" value="1"/>
</dbReference>
<dbReference type="SUPFAM" id="SSF52172">
    <property type="entry name" value="CheY-like"/>
    <property type="match status" value="1"/>
</dbReference>
<dbReference type="PROSITE" id="PS50109">
    <property type="entry name" value="HIS_KIN"/>
    <property type="match status" value="1"/>
</dbReference>
<dbReference type="SMART" id="SM00387">
    <property type="entry name" value="HATPase_c"/>
    <property type="match status" value="1"/>
</dbReference>
<protein>
    <recommendedName>
        <fullName evidence="2">histidine kinase</fullName>
        <ecNumber evidence="2">2.7.13.3</ecNumber>
    </recommendedName>
</protein>
<dbReference type="Pfam" id="PF01627">
    <property type="entry name" value="Hpt"/>
    <property type="match status" value="1"/>
</dbReference>
<evidence type="ECO:0000256" key="1">
    <source>
        <dbReference type="ARBA" id="ARBA00000085"/>
    </source>
</evidence>
<feature type="modified residue" description="4-aspartylphosphate" evidence="8">
    <location>
        <position position="710"/>
    </location>
</feature>
<feature type="domain" description="Response regulatory" evidence="11">
    <location>
        <begin position="661"/>
        <end position="777"/>
    </location>
</feature>
<dbReference type="PANTHER" id="PTHR43395:SF1">
    <property type="entry name" value="CHEMOTAXIS PROTEIN CHEA"/>
    <property type="match status" value="1"/>
</dbReference>
<dbReference type="InterPro" id="IPR004358">
    <property type="entry name" value="Sig_transdc_His_kin-like_C"/>
</dbReference>
<evidence type="ECO:0000256" key="8">
    <source>
        <dbReference type="PROSITE-ProRule" id="PRU00169"/>
    </source>
</evidence>
<dbReference type="InterPro" id="IPR002545">
    <property type="entry name" value="CheW-lke_dom"/>
</dbReference>
<dbReference type="Pfam" id="PF01584">
    <property type="entry name" value="CheW"/>
    <property type="match status" value="1"/>
</dbReference>
<dbReference type="Pfam" id="PF00072">
    <property type="entry name" value="Response_reg"/>
    <property type="match status" value="1"/>
</dbReference>
<dbReference type="PROSITE" id="PS50110">
    <property type="entry name" value="RESPONSE_REGULATORY"/>
    <property type="match status" value="1"/>
</dbReference>
<keyword evidence="5 14" id="KW-0418">Kinase</keyword>
<dbReference type="EMBL" id="BMJA01000003">
    <property type="protein sequence ID" value="GGA41616.1"/>
    <property type="molecule type" value="Genomic_DNA"/>
</dbReference>
<dbReference type="Gene3D" id="3.30.565.10">
    <property type="entry name" value="Histidine kinase-like ATPase, C-terminal domain"/>
    <property type="match status" value="1"/>
</dbReference>
<evidence type="ECO:0000259" key="10">
    <source>
        <dbReference type="PROSITE" id="PS50109"/>
    </source>
</evidence>
<dbReference type="GO" id="GO:0016301">
    <property type="term" value="F:kinase activity"/>
    <property type="evidence" value="ECO:0007669"/>
    <property type="project" value="UniProtKB-KW"/>
</dbReference>
<keyword evidence="4" id="KW-0808">Transferase</keyword>
<evidence type="ECO:0000259" key="12">
    <source>
        <dbReference type="PROSITE" id="PS50851"/>
    </source>
</evidence>
<dbReference type="SMART" id="SM00073">
    <property type="entry name" value="HPT"/>
    <property type="match status" value="1"/>
</dbReference>